<keyword evidence="5" id="KW-0804">Transcription</keyword>
<sequence length="649" mass="75662">MFTKRQKAILSFLVQNKDPIPADWMAKQLGVSDRTVRDELKELRMQSHILGATIESIRGKGYKLEIQDVERFQKMGLLCDKKNLHVENQTYLLEQNDRVIYILKKFLLEKRPIKLESLEEELFVSKPTIQSDLKIVREILQKYKLKLTVRPRHGMVVEGEEYMKRLCLSNYILHRHHDHNGGTKIAFFENEDVFDRNLLTDIKEIIIKKVNEYNIEISDIALENLTIHISIACKRIQEGFIIGDIQHNMNRKYPLEHLVATEIIKEVEHLTGLTFPEAEINYVIVHLLGTKLIQQEMLKEFSEYDEVKSIVQCMLKQLKDKLGWDFSDDTELIQGLTLHIRPAMNRLRYKMNIRNPLLDEVKTKYTSAFEGAVIASKCISDYLGMEVGEHEIAYIALHIGVALEKRKKNEKRKLRVMIVCASGVGSAKLLFYRLQRIFGDEIKIVSSTNYYQLRDWDLSAIDLIISTIPIQENIGVPVQVVSPLLNEQDVEEIRQRLLDRKVGEKENYLDESRVFIHKDFEDKESVIRFICQELYKQGLVSEYYVNYVLERESLAPTNFGNLVAIPHPLIPETEETFWAMCTLKRPIEWHGDQKVQVVCLLNIKKGPTGNLEKMYQKLLDILEDKTIVRKIVKSQSPKEIIEIINSMKR</sequence>
<dbReference type="Pfam" id="PF00359">
    <property type="entry name" value="PTS_EIIA_2"/>
    <property type="match status" value="1"/>
</dbReference>
<keyword evidence="4" id="KW-0010">Activator</keyword>
<dbReference type="PROSITE" id="PS51372">
    <property type="entry name" value="PRD_2"/>
    <property type="match status" value="2"/>
</dbReference>
<evidence type="ECO:0000313" key="7">
    <source>
        <dbReference type="Proteomes" id="UP000198378"/>
    </source>
</evidence>
<dbReference type="AlphaFoldDB" id="A0A226Q9B5"/>
<dbReference type="InterPro" id="IPR002178">
    <property type="entry name" value="PTS_EIIA_type-2_dom"/>
</dbReference>
<dbReference type="InterPro" id="IPR013011">
    <property type="entry name" value="PTS_EIIB_2"/>
</dbReference>
<proteinExistence type="predicted"/>
<dbReference type="Gene3D" id="1.10.10.10">
    <property type="entry name" value="Winged helix-like DNA-binding domain superfamily/Winged helix DNA-binding domain"/>
    <property type="match status" value="2"/>
</dbReference>
<dbReference type="EMBL" id="NEWK01000001">
    <property type="protein sequence ID" value="OXB88634.1"/>
    <property type="molecule type" value="Genomic_DNA"/>
</dbReference>
<dbReference type="InterPro" id="IPR016152">
    <property type="entry name" value="PTrfase/Anion_transptr"/>
</dbReference>
<evidence type="ECO:0000256" key="2">
    <source>
        <dbReference type="ARBA" id="ARBA00022737"/>
    </source>
</evidence>
<keyword evidence="7" id="KW-1185">Reference proteome</keyword>
<dbReference type="Gene3D" id="3.40.930.10">
    <property type="entry name" value="Mannitol-specific EII, Chain A"/>
    <property type="match status" value="1"/>
</dbReference>
<dbReference type="InterPro" id="IPR050661">
    <property type="entry name" value="BglG_antiterminators"/>
</dbReference>
<dbReference type="Pfam" id="PF05043">
    <property type="entry name" value="Mga"/>
    <property type="match status" value="1"/>
</dbReference>
<evidence type="ECO:0000256" key="1">
    <source>
        <dbReference type="ARBA" id="ARBA00022679"/>
    </source>
</evidence>
<dbReference type="CDD" id="cd05568">
    <property type="entry name" value="PTS_IIB_bgl_like"/>
    <property type="match status" value="1"/>
</dbReference>
<evidence type="ECO:0000256" key="5">
    <source>
        <dbReference type="ARBA" id="ARBA00023163"/>
    </source>
</evidence>
<dbReference type="InterPro" id="IPR036388">
    <property type="entry name" value="WH-like_DNA-bd_sf"/>
</dbReference>
<protein>
    <submittedName>
        <fullName evidence="6">PTS sugar transporter</fullName>
    </submittedName>
</protein>
<dbReference type="Gene3D" id="3.40.50.2300">
    <property type="match status" value="1"/>
</dbReference>
<dbReference type="GO" id="GO:0006355">
    <property type="term" value="P:regulation of DNA-templated transcription"/>
    <property type="evidence" value="ECO:0007669"/>
    <property type="project" value="InterPro"/>
</dbReference>
<dbReference type="Pfam" id="PF00874">
    <property type="entry name" value="PRD"/>
    <property type="match status" value="2"/>
</dbReference>
<dbReference type="SUPFAM" id="SSF52794">
    <property type="entry name" value="PTS system IIB component-like"/>
    <property type="match status" value="1"/>
</dbReference>
<keyword evidence="6" id="KW-0813">Transport</keyword>
<dbReference type="InterPro" id="IPR036390">
    <property type="entry name" value="WH_DNA-bd_sf"/>
</dbReference>
<dbReference type="InterPro" id="IPR036634">
    <property type="entry name" value="PRD_sf"/>
</dbReference>
<keyword evidence="1" id="KW-0808">Transferase</keyword>
<dbReference type="Proteomes" id="UP000198378">
    <property type="component" value="Unassembled WGS sequence"/>
</dbReference>
<gene>
    <name evidence="6" type="ORF">B9L19_00440</name>
</gene>
<name>A0A226Q9B5_9BACL</name>
<dbReference type="Pfam" id="PF08279">
    <property type="entry name" value="HTH_11"/>
    <property type="match status" value="1"/>
</dbReference>
<dbReference type="SUPFAM" id="SSF63520">
    <property type="entry name" value="PTS-regulatory domain, PRD"/>
    <property type="match status" value="2"/>
</dbReference>
<keyword evidence="2" id="KW-0677">Repeat</keyword>
<dbReference type="PANTHER" id="PTHR30185:SF13">
    <property type="entry name" value="LICABCH OPERON REGULATOR-RELATED"/>
    <property type="match status" value="1"/>
</dbReference>
<dbReference type="GO" id="GO:0008982">
    <property type="term" value="F:protein-N(PI)-phosphohistidine-sugar phosphotransferase activity"/>
    <property type="evidence" value="ECO:0007669"/>
    <property type="project" value="InterPro"/>
</dbReference>
<dbReference type="Gene3D" id="1.10.1790.10">
    <property type="entry name" value="PRD domain"/>
    <property type="match status" value="2"/>
</dbReference>
<dbReference type="RefSeq" id="WP_089113810.1">
    <property type="nucleotide sequence ID" value="NZ_CP018058.1"/>
</dbReference>
<evidence type="ECO:0000256" key="3">
    <source>
        <dbReference type="ARBA" id="ARBA00023015"/>
    </source>
</evidence>
<accession>A0A226Q9B5</accession>
<dbReference type="InterPro" id="IPR013196">
    <property type="entry name" value="HTH_11"/>
</dbReference>
<keyword evidence="6" id="KW-0762">Sugar transport</keyword>
<organism evidence="6 7">
    <name type="scientific">Geobacillus thermocatenulatus</name>
    <dbReference type="NCBI Taxonomy" id="33938"/>
    <lineage>
        <taxon>Bacteria</taxon>
        <taxon>Bacillati</taxon>
        <taxon>Bacillota</taxon>
        <taxon>Bacilli</taxon>
        <taxon>Bacillales</taxon>
        <taxon>Anoxybacillaceae</taxon>
        <taxon>Geobacillus</taxon>
        <taxon>Geobacillus thermoleovorans group</taxon>
    </lineage>
</organism>
<dbReference type="SUPFAM" id="SSF46785">
    <property type="entry name" value="Winged helix' DNA-binding domain"/>
    <property type="match status" value="1"/>
</dbReference>
<evidence type="ECO:0000313" key="6">
    <source>
        <dbReference type="EMBL" id="OXB88634.1"/>
    </source>
</evidence>
<dbReference type="InterPro" id="IPR036095">
    <property type="entry name" value="PTS_EIIB-like_sf"/>
</dbReference>
<dbReference type="PROSITE" id="PS51099">
    <property type="entry name" value="PTS_EIIB_TYPE_2"/>
    <property type="match status" value="1"/>
</dbReference>
<dbReference type="InterPro" id="IPR011608">
    <property type="entry name" value="PRD"/>
</dbReference>
<reference evidence="6 7" key="1">
    <citation type="submission" date="2017-05" db="EMBL/GenBank/DDBJ databases">
        <title>The genome sequence of Geobacillus thermocatenulatus DSM 730.</title>
        <authorList>
            <person name="Ramaloko W.T."/>
            <person name="Koen N."/>
            <person name="Polliack S."/>
            <person name="Aliyu H."/>
            <person name="Lebre P."/>
            <person name="Mohr T."/>
            <person name="Oswald F."/>
            <person name="Zwick M."/>
            <person name="Neumann A."/>
            <person name="Syldatk C."/>
            <person name="Cowan D."/>
            <person name="De Maayer P."/>
        </authorList>
    </citation>
    <scope>NUCLEOTIDE SEQUENCE [LARGE SCALE GENOMIC DNA]</scope>
    <source>
        <strain evidence="6 7">BGSC 93A1</strain>
    </source>
</reference>
<dbReference type="PANTHER" id="PTHR30185">
    <property type="entry name" value="CRYPTIC BETA-GLUCOSIDE BGL OPERON ANTITERMINATOR"/>
    <property type="match status" value="1"/>
</dbReference>
<dbReference type="InterPro" id="IPR007737">
    <property type="entry name" value="Mga_HTH"/>
</dbReference>
<dbReference type="GO" id="GO:0009401">
    <property type="term" value="P:phosphoenolpyruvate-dependent sugar phosphotransferase system"/>
    <property type="evidence" value="ECO:0007669"/>
    <property type="project" value="InterPro"/>
</dbReference>
<dbReference type="PROSITE" id="PS51094">
    <property type="entry name" value="PTS_EIIA_TYPE_2"/>
    <property type="match status" value="1"/>
</dbReference>
<keyword evidence="3" id="KW-0805">Transcription regulation</keyword>
<evidence type="ECO:0000256" key="4">
    <source>
        <dbReference type="ARBA" id="ARBA00023159"/>
    </source>
</evidence>
<dbReference type="CDD" id="cd00211">
    <property type="entry name" value="PTS_IIA_fru"/>
    <property type="match status" value="1"/>
</dbReference>
<comment type="caution">
    <text evidence="6">The sequence shown here is derived from an EMBL/GenBank/DDBJ whole genome shotgun (WGS) entry which is preliminary data.</text>
</comment>
<dbReference type="KEGG" id="gtm:GT3921_01750"/>
<dbReference type="SUPFAM" id="SSF55804">
    <property type="entry name" value="Phoshotransferase/anion transport protein"/>
    <property type="match status" value="1"/>
</dbReference>